<dbReference type="EMBL" id="CP007243">
    <property type="protein sequence ID" value="AIA31101.1"/>
    <property type="molecule type" value="Genomic_DNA"/>
</dbReference>
<dbReference type="PROSITE" id="PS51898">
    <property type="entry name" value="TYR_RECOMBINASE"/>
    <property type="match status" value="1"/>
</dbReference>
<dbReference type="KEGG" id="lfp:Y981_11255"/>
<evidence type="ECO:0000256" key="1">
    <source>
        <dbReference type="ARBA" id="ARBA00023172"/>
    </source>
</evidence>
<dbReference type="GO" id="GO:0015074">
    <property type="term" value="P:DNA integration"/>
    <property type="evidence" value="ECO:0007669"/>
    <property type="project" value="InterPro"/>
</dbReference>
<dbReference type="Proteomes" id="UP000027059">
    <property type="component" value="Chromosome"/>
</dbReference>
<name>A0A059Y0P0_9BACT</name>
<dbReference type="InterPro" id="IPR002104">
    <property type="entry name" value="Integrase_catalytic"/>
</dbReference>
<keyword evidence="4" id="KW-1185">Reference proteome</keyword>
<dbReference type="PANTHER" id="PTHR30349:SF94">
    <property type="entry name" value="INTEGRASE_RECOMBINASE HI_1414-RELATED"/>
    <property type="match status" value="1"/>
</dbReference>
<evidence type="ECO:0000259" key="2">
    <source>
        <dbReference type="PROSITE" id="PS51898"/>
    </source>
</evidence>
<dbReference type="InterPro" id="IPR013762">
    <property type="entry name" value="Integrase-like_cat_sf"/>
</dbReference>
<dbReference type="CDD" id="cd00796">
    <property type="entry name" value="INT_Rci_Hp1_C"/>
    <property type="match status" value="1"/>
</dbReference>
<dbReference type="GO" id="GO:0003677">
    <property type="term" value="F:DNA binding"/>
    <property type="evidence" value="ECO:0007669"/>
    <property type="project" value="InterPro"/>
</dbReference>
<proteinExistence type="predicted"/>
<dbReference type="AlphaFoldDB" id="A0A059Y0P0"/>
<sequence length="152" mass="17045">MNQAIRFALETAMRRGELAGMTREMVDLRKRTVTLPETKSGQKRIVPLSSAAISIFKDRPGTRRLDGKSRDIGPDAISRDFAKACRNAGRAGLHFHDLRHEATSQFFEKGLNPMQVASITGHKTLRMLRRYPHLKAEDLAVAKGSLHRIQSP</sequence>
<dbReference type="GO" id="GO:0006310">
    <property type="term" value="P:DNA recombination"/>
    <property type="evidence" value="ECO:0007669"/>
    <property type="project" value="UniProtKB-KW"/>
</dbReference>
<organism evidence="3 4">
    <name type="scientific">Leptospirillum ferriphilum YSK</name>
    <dbReference type="NCBI Taxonomy" id="1441628"/>
    <lineage>
        <taxon>Bacteria</taxon>
        <taxon>Pseudomonadati</taxon>
        <taxon>Nitrospirota</taxon>
        <taxon>Nitrospiria</taxon>
        <taxon>Nitrospirales</taxon>
        <taxon>Nitrospiraceae</taxon>
        <taxon>Leptospirillum</taxon>
    </lineage>
</organism>
<dbReference type="PANTHER" id="PTHR30349">
    <property type="entry name" value="PHAGE INTEGRASE-RELATED"/>
    <property type="match status" value="1"/>
</dbReference>
<dbReference type="RefSeq" id="WP_051613905.1">
    <property type="nucleotide sequence ID" value="NZ_CP007243.1"/>
</dbReference>
<evidence type="ECO:0000313" key="3">
    <source>
        <dbReference type="EMBL" id="AIA31101.1"/>
    </source>
</evidence>
<gene>
    <name evidence="3" type="ORF">Y981_11255</name>
</gene>
<dbReference type="InterPro" id="IPR050090">
    <property type="entry name" value="Tyrosine_recombinase_XerCD"/>
</dbReference>
<dbReference type="SUPFAM" id="SSF56349">
    <property type="entry name" value="DNA breaking-rejoining enzymes"/>
    <property type="match status" value="1"/>
</dbReference>
<dbReference type="Pfam" id="PF00589">
    <property type="entry name" value="Phage_integrase"/>
    <property type="match status" value="1"/>
</dbReference>
<dbReference type="Gene3D" id="1.10.443.10">
    <property type="entry name" value="Intergrase catalytic core"/>
    <property type="match status" value="1"/>
</dbReference>
<accession>A0A059Y0P0</accession>
<feature type="domain" description="Tyr recombinase" evidence="2">
    <location>
        <begin position="1"/>
        <end position="144"/>
    </location>
</feature>
<protein>
    <submittedName>
        <fullName evidence="3">Integrase</fullName>
    </submittedName>
</protein>
<dbReference type="InterPro" id="IPR011010">
    <property type="entry name" value="DNA_brk_join_enz"/>
</dbReference>
<keyword evidence="1" id="KW-0233">DNA recombination</keyword>
<dbReference type="HOGENOM" id="CLU_027562_32_3_0"/>
<reference evidence="3 4" key="2">
    <citation type="journal article" date="2015" name="Biomed. Res. Int.">
        <title>Effects of Arsenite Resistance on the Growth and Functional Gene Expression of Leptospirillum ferriphilum and Acidithiobacillus thiooxidans in Pure Culture and Coculture.</title>
        <authorList>
            <person name="Jiang H."/>
            <person name="Liang Y."/>
            <person name="Yin H."/>
            <person name="Xiao Y."/>
            <person name="Guo X."/>
            <person name="Xu Y."/>
            <person name="Hu Q."/>
            <person name="Liu H."/>
            <person name="Liu X."/>
        </authorList>
    </citation>
    <scope>NUCLEOTIDE SEQUENCE [LARGE SCALE GENOMIC DNA]</scope>
    <source>
        <strain evidence="3 4">YSK</strain>
    </source>
</reference>
<reference evidence="4" key="1">
    <citation type="submission" date="2014-02" db="EMBL/GenBank/DDBJ databases">
        <title>Complete genome sequence and comparative genomic analysis of the nitrogen-fixing bacterium Leptospirillum ferriphilum YSK.</title>
        <authorList>
            <person name="Guo X."/>
            <person name="Yin H."/>
            <person name="Liang Y."/>
            <person name="Hu Q."/>
            <person name="Ma L."/>
            <person name="Xiao Y."/>
            <person name="Zhang X."/>
            <person name="Qiu G."/>
            <person name="Liu X."/>
        </authorList>
    </citation>
    <scope>NUCLEOTIDE SEQUENCE [LARGE SCALE GENOMIC DNA]</scope>
    <source>
        <strain evidence="4">YSK</strain>
    </source>
</reference>
<evidence type="ECO:0000313" key="4">
    <source>
        <dbReference type="Proteomes" id="UP000027059"/>
    </source>
</evidence>
<dbReference type="OrthoDB" id="9795573at2"/>